<dbReference type="Gene3D" id="3.40.50.410">
    <property type="entry name" value="von Willebrand factor, type A domain"/>
    <property type="match status" value="2"/>
</dbReference>
<dbReference type="PROSITE" id="PS50234">
    <property type="entry name" value="VWFA"/>
    <property type="match status" value="1"/>
</dbReference>
<dbReference type="Proteomes" id="UP000636709">
    <property type="component" value="Unassembled WGS sequence"/>
</dbReference>
<dbReference type="PANTHER" id="PTHR10579">
    <property type="entry name" value="CALCIUM-ACTIVATED CHLORIDE CHANNEL REGULATOR"/>
    <property type="match status" value="1"/>
</dbReference>
<feature type="region of interest" description="Disordered" evidence="1">
    <location>
        <begin position="696"/>
        <end position="716"/>
    </location>
</feature>
<gene>
    <name evidence="3" type="ORF">HU200_053907</name>
</gene>
<evidence type="ECO:0000259" key="2">
    <source>
        <dbReference type="PROSITE" id="PS50234"/>
    </source>
</evidence>
<dbReference type="InterPro" id="IPR051266">
    <property type="entry name" value="CLCR"/>
</dbReference>
<comment type="caution">
    <text evidence="3">The sequence shown here is derived from an EMBL/GenBank/DDBJ whole genome shotgun (WGS) entry which is preliminary data.</text>
</comment>
<sequence>MQQVHVVLVFAFDVNTLSENNRTDNKIFDFMTTLLSNLSVDNRHGYINYRSPKNTYMHGMPVVKKDGPWPTDNCTTKMACGLPRAHELIGQDDLSNAIILLFSDGKIYTGGFFEGGEDYKSQVPVHTFTLGGDGNNSALRTIAGNSPGGEFHTIPAPDNTFLSERLKQELESIVTNAAAMNKKQHEAPVNDKEADDLEVLVRVEAPKPPQAVAIKHPPIDLVAVVDVSTSMSWLPDQDKEPVNGKKSRMEYLKEALKFIIDQLRDDDRLSIVQFNEGVKASTALMPMSGNGRKSAREVAKSLIPGGGTIFRPALEKAARILQDRDKDNTSIRVPFIVFLSDGEENQDSKNKTQWDQVISPDSKHSIRDVLQKYPVHTFGFSGFHDSMALWAIARVSGGTYSYVDQGLDNITDAFAVCLGGLSTVVAKNTTIALSVTAPGVKIVSIDAGGYDKAIKEGGASGEVRIPLLYEGEVKNFIVHLRVPRAEAAAGAQQVILTAGGTYVDTTADEHGASSTTTITISQDKQYQLCIQRPAGGDDSQQRDEAVLEQVTRFKLVSLLETELLPNGKELKREGGKWSQWLRKNWNELKNSSSGGLSSIFDKDVEVIAGKLEQGSGESFVFSYVSSQQMERATTMGSSGNTIAVDYKTPAVTKMAEKAAATKLPVEAPPAAPQNNGGGDVTANAKPYPAVAPANGGGDIAAGAKMPPPPPEETPSATDELDQIEQLLAGWSNAQRDLVKMSTLGHAQYTGGDQLLKTTFLNLSLQSFNQAMYQSVCQAVEQALHVKNCNGAATAVAASLLATAADSSSDNKEQARCKCVDLASIGQRLQIWSKLIHQHNQIKLGLPQDATEATHYLAAASLEPSMEAINRAMHHDIYLAVTQAIIKKRCYCAGKQQQAPEQQHGHGGHGAGAAAPPTCK</sequence>
<dbReference type="AlphaFoldDB" id="A0A835AIL6"/>
<evidence type="ECO:0000313" key="3">
    <source>
        <dbReference type="EMBL" id="KAF8666017.1"/>
    </source>
</evidence>
<organism evidence="3 4">
    <name type="scientific">Digitaria exilis</name>
    <dbReference type="NCBI Taxonomy" id="1010633"/>
    <lineage>
        <taxon>Eukaryota</taxon>
        <taxon>Viridiplantae</taxon>
        <taxon>Streptophyta</taxon>
        <taxon>Embryophyta</taxon>
        <taxon>Tracheophyta</taxon>
        <taxon>Spermatophyta</taxon>
        <taxon>Magnoliopsida</taxon>
        <taxon>Liliopsida</taxon>
        <taxon>Poales</taxon>
        <taxon>Poaceae</taxon>
        <taxon>PACMAD clade</taxon>
        <taxon>Panicoideae</taxon>
        <taxon>Panicodae</taxon>
        <taxon>Paniceae</taxon>
        <taxon>Anthephorinae</taxon>
        <taxon>Digitaria</taxon>
    </lineage>
</organism>
<keyword evidence="4" id="KW-1185">Reference proteome</keyword>
<dbReference type="Pfam" id="PF13768">
    <property type="entry name" value="VWA_3"/>
    <property type="match status" value="1"/>
</dbReference>
<dbReference type="SMART" id="SM00327">
    <property type="entry name" value="VWA"/>
    <property type="match status" value="1"/>
</dbReference>
<dbReference type="EMBL" id="JACEFO010002322">
    <property type="protein sequence ID" value="KAF8666017.1"/>
    <property type="molecule type" value="Genomic_DNA"/>
</dbReference>
<dbReference type="InterPro" id="IPR036465">
    <property type="entry name" value="vWFA_dom_sf"/>
</dbReference>
<feature type="region of interest" description="Disordered" evidence="1">
    <location>
        <begin position="898"/>
        <end position="919"/>
    </location>
</feature>
<dbReference type="InterPro" id="IPR002035">
    <property type="entry name" value="VWF_A"/>
</dbReference>
<dbReference type="Pfam" id="PF13519">
    <property type="entry name" value="VWA_2"/>
    <property type="match status" value="1"/>
</dbReference>
<feature type="domain" description="VWFA" evidence="2">
    <location>
        <begin position="220"/>
        <end position="418"/>
    </location>
</feature>
<dbReference type="OrthoDB" id="687730at2759"/>
<proteinExistence type="predicted"/>
<reference evidence="3" key="1">
    <citation type="submission" date="2020-07" db="EMBL/GenBank/DDBJ databases">
        <title>Genome sequence and genetic diversity analysis of an under-domesticated orphan crop, white fonio (Digitaria exilis).</title>
        <authorList>
            <person name="Bennetzen J.L."/>
            <person name="Chen S."/>
            <person name="Ma X."/>
            <person name="Wang X."/>
            <person name="Yssel A.E.J."/>
            <person name="Chaluvadi S.R."/>
            <person name="Johnson M."/>
            <person name="Gangashetty P."/>
            <person name="Hamidou F."/>
            <person name="Sanogo M.D."/>
            <person name="Zwaenepoel A."/>
            <person name="Wallace J."/>
            <person name="Van De Peer Y."/>
            <person name="Van Deynze A."/>
        </authorList>
    </citation>
    <scope>NUCLEOTIDE SEQUENCE</scope>
    <source>
        <tissue evidence="3">Leaves</tissue>
    </source>
</reference>
<accession>A0A835AIL6</accession>
<dbReference type="SUPFAM" id="SSF53300">
    <property type="entry name" value="vWA-like"/>
    <property type="match status" value="2"/>
</dbReference>
<protein>
    <recommendedName>
        <fullName evidence="2">VWFA domain-containing protein</fullName>
    </recommendedName>
</protein>
<name>A0A835AIL6_9POAL</name>
<evidence type="ECO:0000256" key="1">
    <source>
        <dbReference type="SAM" id="MobiDB-lite"/>
    </source>
</evidence>
<dbReference type="PANTHER" id="PTHR10579:SF166">
    <property type="entry name" value="VWFA DOMAIN-CONTAINING PROTEIN"/>
    <property type="match status" value="1"/>
</dbReference>
<evidence type="ECO:0000313" key="4">
    <source>
        <dbReference type="Proteomes" id="UP000636709"/>
    </source>
</evidence>